<accession>A0A6L2JV41</accession>
<evidence type="ECO:0008006" key="3">
    <source>
        <dbReference type="Google" id="ProtNLM"/>
    </source>
</evidence>
<evidence type="ECO:0000313" key="2">
    <source>
        <dbReference type="EMBL" id="GEU40941.1"/>
    </source>
</evidence>
<dbReference type="PANTHER" id="PTHR24559:SF444">
    <property type="entry name" value="REVERSE TRANSCRIPTASE DOMAIN-CONTAINING PROTEIN"/>
    <property type="match status" value="1"/>
</dbReference>
<dbReference type="PANTHER" id="PTHR24559">
    <property type="entry name" value="TRANSPOSON TY3-I GAG-POL POLYPROTEIN"/>
    <property type="match status" value="1"/>
</dbReference>
<protein>
    <recommendedName>
        <fullName evidence="3">Reverse transcriptase domain-containing protein</fullName>
    </recommendedName>
</protein>
<comment type="caution">
    <text evidence="2">The sequence shown here is derived from an EMBL/GenBank/DDBJ whole genome shotgun (WGS) entry which is preliminary data.</text>
</comment>
<gene>
    <name evidence="2" type="ORF">Tci_012919</name>
</gene>
<dbReference type="AlphaFoldDB" id="A0A6L2JV41"/>
<organism evidence="2">
    <name type="scientific">Tanacetum cinerariifolium</name>
    <name type="common">Dalmatian daisy</name>
    <name type="synonym">Chrysanthemum cinerariifolium</name>
    <dbReference type="NCBI Taxonomy" id="118510"/>
    <lineage>
        <taxon>Eukaryota</taxon>
        <taxon>Viridiplantae</taxon>
        <taxon>Streptophyta</taxon>
        <taxon>Embryophyta</taxon>
        <taxon>Tracheophyta</taxon>
        <taxon>Spermatophyta</taxon>
        <taxon>Magnoliopsida</taxon>
        <taxon>eudicotyledons</taxon>
        <taxon>Gunneridae</taxon>
        <taxon>Pentapetalae</taxon>
        <taxon>asterids</taxon>
        <taxon>campanulids</taxon>
        <taxon>Asterales</taxon>
        <taxon>Asteraceae</taxon>
        <taxon>Asteroideae</taxon>
        <taxon>Anthemideae</taxon>
        <taxon>Anthemidinae</taxon>
        <taxon>Tanacetum</taxon>
    </lineage>
</organism>
<dbReference type="InterPro" id="IPR043502">
    <property type="entry name" value="DNA/RNA_pol_sf"/>
</dbReference>
<name>A0A6L2JV41_TANCI</name>
<feature type="compositionally biased region" description="Basic and acidic residues" evidence="1">
    <location>
        <begin position="68"/>
        <end position="80"/>
    </location>
</feature>
<dbReference type="EMBL" id="BKCJ010001371">
    <property type="protein sequence ID" value="GEU40941.1"/>
    <property type="molecule type" value="Genomic_DNA"/>
</dbReference>
<feature type="region of interest" description="Disordered" evidence="1">
    <location>
        <begin position="68"/>
        <end position="94"/>
    </location>
</feature>
<proteinExistence type="predicted"/>
<dbReference type="SUPFAM" id="SSF56672">
    <property type="entry name" value="DNA/RNA polymerases"/>
    <property type="match status" value="1"/>
</dbReference>
<sequence>MSKEDPLQNPTQEATENPGDLEVESTPIANEAGGPSNTLLEQDAENPIMQFLIHNFDRMNAMYKSFTQEHTESDNGDPSKSRATTGPMPLTNAVKGRPVVNNDFFHDPFIFKELDRDVRDLVASPFTTRIRDYDIPDGIKVLTNLPERHVPGKLSGATKISKAEILGIRQRQDESLKDYVARFSKETLHMADRSDVMLSGDFIGDMHPESLFKDLIAKPLTSLEDLFTQTNNFIRAEEANNENRLREPRQETKQHMTYKYLPQRNKDKHVSRSANRHTINHRYPCEAFNALIKSPAEILATSEGKSLLRPPPRMFIPASKRDRTKYCEFHEDQDHETNDCIDIRKETEACVRKLTYLDVRVKRHMWRPNIMEQKASLRPKSKIHMIQSAGENSKKAKVSIPNMTFFEDDSILEHCTSNDPLIITADVGTTQIHRIYVDRGSSTEIMYEHYFEQLSGEEKREIRPPATPLVGFFGRVSWPLGLITLPITLYDYRVHISKTVMRAMTKEKSEEITTEVSKLVEARILKAVFFPKFVSNPVMVKKADGTWRMCIDFTSLNKACPKDSYPLPKMDQKIESLEGFKLKCF</sequence>
<dbReference type="Gene3D" id="3.10.10.10">
    <property type="entry name" value="HIV Type 1 Reverse Transcriptase, subunit A, domain 1"/>
    <property type="match status" value="1"/>
</dbReference>
<reference evidence="2" key="1">
    <citation type="journal article" date="2019" name="Sci. Rep.">
        <title>Draft genome of Tanacetum cinerariifolium, the natural source of mosquito coil.</title>
        <authorList>
            <person name="Yamashiro T."/>
            <person name="Shiraishi A."/>
            <person name="Satake H."/>
            <person name="Nakayama K."/>
        </authorList>
    </citation>
    <scope>NUCLEOTIDE SEQUENCE</scope>
</reference>
<dbReference type="InterPro" id="IPR053134">
    <property type="entry name" value="RNA-dir_DNA_polymerase"/>
</dbReference>
<evidence type="ECO:0000256" key="1">
    <source>
        <dbReference type="SAM" id="MobiDB-lite"/>
    </source>
</evidence>
<feature type="region of interest" description="Disordered" evidence="1">
    <location>
        <begin position="1"/>
        <end position="40"/>
    </location>
</feature>